<protein>
    <submittedName>
        <fullName evidence="3">Uncharacterized protein</fullName>
    </submittedName>
</protein>
<proteinExistence type="predicted"/>
<sequence>MQRAAFVGGTGWGTSTSNRPRSVLFESHSNLWARMPTSIPQSRSVRKCVLKAQYNPNGNQNESNTGVNYVGPLSPAEYEQMQAKERRSAPASDSYLGSLEAAAPAANDSYLGSLENPEMDRMLGSSQDRRRMRRQRRKGGGLAVRAPSVEEEFDDSEIDLDASLTAREVDDPVRRLTKRYKMGRKELMRKIEAEPDFMFQPEVAENETYDLTAGILGSGRPSKSGTYFLPYLQSGHLLGLFIVLIATFIYYPGFPLTQLSDATRDQLQKALFIVFSVNGVLAIASLGEAKIRNQPMSFWFLKTLLFGGLSLNELQTSVKPVNENSKKSKK</sequence>
<dbReference type="AlphaFoldDB" id="A0A7S0ZF87"/>
<evidence type="ECO:0000313" key="3">
    <source>
        <dbReference type="EMBL" id="CAD8820018.1"/>
    </source>
</evidence>
<keyword evidence="2" id="KW-0472">Membrane</keyword>
<name>A0A7S0ZF87_9RHOD</name>
<feature type="region of interest" description="Disordered" evidence="1">
    <location>
        <begin position="109"/>
        <end position="142"/>
    </location>
</feature>
<accession>A0A7S0ZF87</accession>
<reference evidence="3" key="1">
    <citation type="submission" date="2021-01" db="EMBL/GenBank/DDBJ databases">
        <authorList>
            <person name="Corre E."/>
            <person name="Pelletier E."/>
            <person name="Niang G."/>
            <person name="Scheremetjew M."/>
            <person name="Finn R."/>
            <person name="Kale V."/>
            <person name="Holt S."/>
            <person name="Cochrane G."/>
            <person name="Meng A."/>
            <person name="Brown T."/>
            <person name="Cohen L."/>
        </authorList>
    </citation>
    <scope>NUCLEOTIDE SEQUENCE</scope>
    <source>
        <strain evidence="3">CCMP3278</strain>
    </source>
</reference>
<gene>
    <name evidence="3" type="ORF">TOLI1172_LOCUS4407</name>
</gene>
<keyword evidence="2" id="KW-1133">Transmembrane helix</keyword>
<evidence type="ECO:0000256" key="2">
    <source>
        <dbReference type="SAM" id="Phobius"/>
    </source>
</evidence>
<feature type="compositionally biased region" description="Basic residues" evidence="1">
    <location>
        <begin position="130"/>
        <end position="139"/>
    </location>
</feature>
<evidence type="ECO:0000256" key="1">
    <source>
        <dbReference type="SAM" id="MobiDB-lite"/>
    </source>
</evidence>
<organism evidence="3">
    <name type="scientific">Timspurckia oligopyrenoides</name>
    <dbReference type="NCBI Taxonomy" id="708627"/>
    <lineage>
        <taxon>Eukaryota</taxon>
        <taxon>Rhodophyta</taxon>
        <taxon>Bangiophyceae</taxon>
        <taxon>Porphyridiales</taxon>
        <taxon>Porphyridiaceae</taxon>
        <taxon>Timspurckia</taxon>
    </lineage>
</organism>
<feature type="transmembrane region" description="Helical" evidence="2">
    <location>
        <begin position="270"/>
        <end position="287"/>
    </location>
</feature>
<keyword evidence="2" id="KW-0812">Transmembrane</keyword>
<feature type="transmembrane region" description="Helical" evidence="2">
    <location>
        <begin position="228"/>
        <end position="250"/>
    </location>
</feature>
<dbReference type="EMBL" id="HBFP01006176">
    <property type="protein sequence ID" value="CAD8820018.1"/>
    <property type="molecule type" value="Transcribed_RNA"/>
</dbReference>